<gene>
    <name evidence="1" type="ORF">ACI1P1_00670</name>
</gene>
<protein>
    <submittedName>
        <fullName evidence="1">Iron-sulfur cluster biosynthesis family protein</fullName>
    </submittedName>
</protein>
<accession>A0ACC7NRY4</accession>
<comment type="caution">
    <text evidence="1">The sequence shown here is derived from an EMBL/GenBank/DDBJ whole genome shotgun (WGS) entry which is preliminary data.</text>
</comment>
<proteinExistence type="predicted"/>
<organism evidence="1 2">
    <name type="scientific">Paenibacillus mesotrionivorans</name>
    <dbReference type="NCBI Taxonomy" id="3160968"/>
    <lineage>
        <taxon>Bacteria</taxon>
        <taxon>Bacillati</taxon>
        <taxon>Bacillota</taxon>
        <taxon>Bacilli</taxon>
        <taxon>Bacillales</taxon>
        <taxon>Paenibacillaceae</taxon>
        <taxon>Paenibacillus</taxon>
    </lineage>
</organism>
<reference evidence="1" key="1">
    <citation type="submission" date="2024-12" db="EMBL/GenBank/DDBJ databases">
        <authorList>
            <person name="Wu N."/>
        </authorList>
    </citation>
    <scope>NUCLEOTIDE SEQUENCE</scope>
    <source>
        <strain evidence="1">P15</strain>
    </source>
</reference>
<dbReference type="Proteomes" id="UP001631969">
    <property type="component" value="Unassembled WGS sequence"/>
</dbReference>
<evidence type="ECO:0000313" key="1">
    <source>
        <dbReference type="EMBL" id="MFM9326799.1"/>
    </source>
</evidence>
<evidence type="ECO:0000313" key="2">
    <source>
        <dbReference type="Proteomes" id="UP001631969"/>
    </source>
</evidence>
<sequence>MEVRMNPHTTDKIKQAMGDQEGILKLFYDTEDCGCNGVLVLQVLDQPYPTDIQVQATPFSIFIDRQQAPLFDELMNVEADPVFPVYKVSSDDSVFSTNVPVKDLRKQAV</sequence>
<name>A0ACC7NRY4_9BACL</name>
<dbReference type="EMBL" id="JBJURJ010000001">
    <property type="protein sequence ID" value="MFM9326799.1"/>
    <property type="molecule type" value="Genomic_DNA"/>
</dbReference>
<keyword evidence="2" id="KW-1185">Reference proteome</keyword>